<accession>A0AAD9UKZ7</accession>
<evidence type="ECO:0000313" key="3">
    <source>
        <dbReference type="Proteomes" id="UP001209878"/>
    </source>
</evidence>
<evidence type="ECO:0000256" key="1">
    <source>
        <dbReference type="SAM" id="MobiDB-lite"/>
    </source>
</evidence>
<dbReference type="Proteomes" id="UP001209878">
    <property type="component" value="Unassembled WGS sequence"/>
</dbReference>
<proteinExistence type="predicted"/>
<name>A0AAD9UKZ7_RIDPI</name>
<feature type="region of interest" description="Disordered" evidence="1">
    <location>
        <begin position="91"/>
        <end position="121"/>
    </location>
</feature>
<sequence length="121" mass="13796">MDTAHLLILKQYDVSWFCNKCKPKALNAIHSDKEIEDRCAEYMSRITKRITRVETALEEKATKADLDNSTQAINTQLQTLQQEIKKLTHPQAQTTGTHPTMTAPINQDLASVVKEEITERE</sequence>
<evidence type="ECO:0000313" key="2">
    <source>
        <dbReference type="EMBL" id="KAK2193211.1"/>
    </source>
</evidence>
<gene>
    <name evidence="2" type="ORF">NP493_16g00049</name>
</gene>
<reference evidence="2" key="1">
    <citation type="journal article" date="2023" name="Mol. Biol. Evol.">
        <title>Third-Generation Sequencing Reveals the Adaptive Role of the Epigenome in Three Deep-Sea Polychaetes.</title>
        <authorList>
            <person name="Perez M."/>
            <person name="Aroh O."/>
            <person name="Sun Y."/>
            <person name="Lan Y."/>
            <person name="Juniper S.K."/>
            <person name="Young C.R."/>
            <person name="Angers B."/>
            <person name="Qian P.Y."/>
        </authorList>
    </citation>
    <scope>NUCLEOTIDE SEQUENCE</scope>
    <source>
        <strain evidence="2">R07B-5</strain>
    </source>
</reference>
<dbReference type="AlphaFoldDB" id="A0AAD9UKZ7"/>
<keyword evidence="3" id="KW-1185">Reference proteome</keyword>
<organism evidence="2 3">
    <name type="scientific">Ridgeia piscesae</name>
    <name type="common">Tubeworm</name>
    <dbReference type="NCBI Taxonomy" id="27915"/>
    <lineage>
        <taxon>Eukaryota</taxon>
        <taxon>Metazoa</taxon>
        <taxon>Spiralia</taxon>
        <taxon>Lophotrochozoa</taxon>
        <taxon>Annelida</taxon>
        <taxon>Polychaeta</taxon>
        <taxon>Sedentaria</taxon>
        <taxon>Canalipalpata</taxon>
        <taxon>Sabellida</taxon>
        <taxon>Siboglinidae</taxon>
        <taxon>Ridgeia</taxon>
    </lineage>
</organism>
<comment type="caution">
    <text evidence="2">The sequence shown here is derived from an EMBL/GenBank/DDBJ whole genome shotgun (WGS) entry which is preliminary data.</text>
</comment>
<dbReference type="EMBL" id="JAODUO010000015">
    <property type="protein sequence ID" value="KAK2193211.1"/>
    <property type="molecule type" value="Genomic_DNA"/>
</dbReference>
<protein>
    <submittedName>
        <fullName evidence="2">Uncharacterized protein</fullName>
    </submittedName>
</protein>
<feature type="compositionally biased region" description="Polar residues" evidence="1">
    <location>
        <begin position="91"/>
        <end position="109"/>
    </location>
</feature>